<feature type="transmembrane region" description="Helical" evidence="8">
    <location>
        <begin position="45"/>
        <end position="64"/>
    </location>
</feature>
<dbReference type="AlphaFoldDB" id="A0A5B2VS64"/>
<evidence type="ECO:0000256" key="6">
    <source>
        <dbReference type="ARBA" id="ARBA00023065"/>
    </source>
</evidence>
<dbReference type="EMBL" id="VUOC01000004">
    <property type="protein sequence ID" value="KAA2240979.1"/>
    <property type="molecule type" value="Genomic_DNA"/>
</dbReference>
<dbReference type="InterPro" id="IPR006153">
    <property type="entry name" value="Cation/H_exchanger_TM"/>
</dbReference>
<feature type="transmembrane region" description="Helical" evidence="8">
    <location>
        <begin position="371"/>
        <end position="389"/>
    </location>
</feature>
<keyword evidence="3" id="KW-0050">Antiport</keyword>
<feature type="transmembrane region" description="Helical" evidence="8">
    <location>
        <begin position="129"/>
        <end position="147"/>
    </location>
</feature>
<organism evidence="10 11">
    <name type="scientific">Chitinophaga agrisoli</name>
    <dbReference type="NCBI Taxonomy" id="2607653"/>
    <lineage>
        <taxon>Bacteria</taxon>
        <taxon>Pseudomonadati</taxon>
        <taxon>Bacteroidota</taxon>
        <taxon>Chitinophagia</taxon>
        <taxon>Chitinophagales</taxon>
        <taxon>Chitinophagaceae</taxon>
        <taxon>Chitinophaga</taxon>
    </lineage>
</organism>
<evidence type="ECO:0000313" key="10">
    <source>
        <dbReference type="EMBL" id="KAA2240979.1"/>
    </source>
</evidence>
<feature type="transmembrane region" description="Helical" evidence="8">
    <location>
        <begin position="159"/>
        <end position="180"/>
    </location>
</feature>
<dbReference type="GO" id="GO:0015297">
    <property type="term" value="F:antiporter activity"/>
    <property type="evidence" value="ECO:0007669"/>
    <property type="project" value="UniProtKB-KW"/>
</dbReference>
<feature type="transmembrane region" description="Helical" evidence="8">
    <location>
        <begin position="70"/>
        <end position="88"/>
    </location>
</feature>
<name>A0A5B2VS64_9BACT</name>
<dbReference type="Proteomes" id="UP000324611">
    <property type="component" value="Unassembled WGS sequence"/>
</dbReference>
<keyword evidence="4 8" id="KW-0812">Transmembrane</keyword>
<comment type="caution">
    <text evidence="10">The sequence shown here is derived from an EMBL/GenBank/DDBJ whole genome shotgun (WGS) entry which is preliminary data.</text>
</comment>
<dbReference type="GO" id="GO:1902600">
    <property type="term" value="P:proton transmembrane transport"/>
    <property type="evidence" value="ECO:0007669"/>
    <property type="project" value="InterPro"/>
</dbReference>
<keyword evidence="5 8" id="KW-1133">Transmembrane helix</keyword>
<keyword evidence="7 8" id="KW-0472">Membrane</keyword>
<keyword evidence="2" id="KW-0813">Transport</keyword>
<dbReference type="Pfam" id="PF00999">
    <property type="entry name" value="Na_H_Exchanger"/>
    <property type="match status" value="1"/>
</dbReference>
<feature type="domain" description="Cation/H+ exchanger transmembrane" evidence="9">
    <location>
        <begin position="29"/>
        <end position="389"/>
    </location>
</feature>
<dbReference type="SUPFAM" id="SSF52402">
    <property type="entry name" value="Adenine nucleotide alpha hydrolases-like"/>
    <property type="match status" value="1"/>
</dbReference>
<proteinExistence type="predicted"/>
<evidence type="ECO:0000256" key="3">
    <source>
        <dbReference type="ARBA" id="ARBA00022449"/>
    </source>
</evidence>
<feature type="transmembrane region" description="Helical" evidence="8">
    <location>
        <begin position="100"/>
        <end position="123"/>
    </location>
</feature>
<comment type="subcellular location">
    <subcellularLocation>
        <location evidence="1">Membrane</location>
        <topology evidence="1">Multi-pass membrane protein</topology>
    </subcellularLocation>
</comment>
<feature type="transmembrane region" description="Helical" evidence="8">
    <location>
        <begin position="342"/>
        <end position="364"/>
    </location>
</feature>
<dbReference type="InterPro" id="IPR038770">
    <property type="entry name" value="Na+/solute_symporter_sf"/>
</dbReference>
<dbReference type="PANTHER" id="PTHR43562">
    <property type="entry name" value="NAPA-TYPE SODIUM/HYDROGEN ANTIPORTER"/>
    <property type="match status" value="1"/>
</dbReference>
<feature type="transmembrane region" description="Helical" evidence="8">
    <location>
        <begin position="20"/>
        <end position="38"/>
    </location>
</feature>
<keyword evidence="6" id="KW-0406">Ion transport</keyword>
<gene>
    <name evidence="10" type="ORF">F0L74_28945</name>
</gene>
<keyword evidence="11" id="KW-1185">Reference proteome</keyword>
<evidence type="ECO:0000313" key="11">
    <source>
        <dbReference type="Proteomes" id="UP000324611"/>
    </source>
</evidence>
<feature type="transmembrane region" description="Helical" evidence="8">
    <location>
        <begin position="192"/>
        <end position="219"/>
    </location>
</feature>
<evidence type="ECO:0000256" key="5">
    <source>
        <dbReference type="ARBA" id="ARBA00022989"/>
    </source>
</evidence>
<protein>
    <submittedName>
        <fullName evidence="10">Cation:proton antiporter</fullName>
    </submittedName>
</protein>
<evidence type="ECO:0000259" key="9">
    <source>
        <dbReference type="Pfam" id="PF00999"/>
    </source>
</evidence>
<evidence type="ECO:0000256" key="8">
    <source>
        <dbReference type="SAM" id="Phobius"/>
    </source>
</evidence>
<sequence length="718" mass="79417">MQVLNGTVLLLDVSLPLKDPVPIFSLVLFIILLAPIILRKFRIPSIIGLIIAGMAIGDHGFKIIEKGSLSLLSNAGLLYIMFLAGLELDMAEFRKNRHRSLVFGAFTFFIPLLLGFVVCHYWLHFNFMATLLVSSMFATHTLVAYPLASRLGITKNEAVTVAVGGTIITDTAVLLILAIITGAAAGNLNTYFWVRLGVSLAVFATIILWIFPMVGRWFFKKIKDDKTSHFIFVLALVFLAGFLAELAGVEAIIGAFLAGLALNQLIPHTSTLMNRIAFVGNALFIPFFLIGVGMIVDLRVLLKGPEALLIAGSLTIMALFSKWLAAFFTQLSFKYSPTQRNVIFGLSGSHAAATIAVILIGYNMGIINENVLNGTVLLILVTCLVSSFVTENAGRRLAIIEAERKPEKDDTPERILVPVSNPIRMEALLDLAVMIKDPDADTPVYPLAVVQDDEEAKEKIHITNKMMETAVIHAAATESQVQAITRIDLNVADGIARAARELLITDVILGWTDKTSTTDRLFGSIFGTTLDNVLQSVWETVYVCDFSHPMNTAKKMVLVLPRNTEYEKGFLHYLQKMMILAKQIGARLTIYCQDKTRAAVEAFIQYIKISAEISFKPLGEMEDFLILSREVTRDDLLVVVSARKGTLSYNAYLEHIPAKLSRHFKDNNLILVYPEQIEMDFMEPGVQPEDLTLAPIQEQLANLNKLGKAVKRIFKGKQ</sequence>
<reference evidence="10 11" key="1">
    <citation type="submission" date="2019-09" db="EMBL/GenBank/DDBJ databases">
        <title>Chitinophaga ginsengihumi sp. nov., isolated from soil of ginseng rhizosphere.</title>
        <authorList>
            <person name="Lee J."/>
        </authorList>
    </citation>
    <scope>NUCLEOTIDE SEQUENCE [LARGE SCALE GENOMIC DNA]</scope>
    <source>
        <strain evidence="10 11">BN140078</strain>
    </source>
</reference>
<evidence type="ECO:0000256" key="2">
    <source>
        <dbReference type="ARBA" id="ARBA00022448"/>
    </source>
</evidence>
<feature type="transmembrane region" description="Helical" evidence="8">
    <location>
        <begin position="231"/>
        <end position="256"/>
    </location>
</feature>
<dbReference type="GO" id="GO:0016020">
    <property type="term" value="C:membrane"/>
    <property type="evidence" value="ECO:0007669"/>
    <property type="project" value="UniProtKB-SubCell"/>
</dbReference>
<reference evidence="10 11" key="2">
    <citation type="submission" date="2019-09" db="EMBL/GenBank/DDBJ databases">
        <authorList>
            <person name="Jin C."/>
        </authorList>
    </citation>
    <scope>NUCLEOTIDE SEQUENCE [LARGE SCALE GENOMIC DNA]</scope>
    <source>
        <strain evidence="10 11">BN140078</strain>
    </source>
</reference>
<feature type="transmembrane region" description="Helical" evidence="8">
    <location>
        <begin position="308"/>
        <end position="330"/>
    </location>
</feature>
<accession>A0A5B2VS64</accession>
<dbReference type="PANTHER" id="PTHR43562:SF4">
    <property type="entry name" value="NA(+)_H(+) ANTIPORTER NHAS5"/>
    <property type="match status" value="1"/>
</dbReference>
<evidence type="ECO:0000256" key="1">
    <source>
        <dbReference type="ARBA" id="ARBA00004141"/>
    </source>
</evidence>
<dbReference type="Gene3D" id="1.20.1530.20">
    <property type="match status" value="1"/>
</dbReference>
<evidence type="ECO:0000256" key="4">
    <source>
        <dbReference type="ARBA" id="ARBA00022692"/>
    </source>
</evidence>
<evidence type="ECO:0000256" key="7">
    <source>
        <dbReference type="ARBA" id="ARBA00023136"/>
    </source>
</evidence>
<feature type="transmembrane region" description="Helical" evidence="8">
    <location>
        <begin position="276"/>
        <end position="296"/>
    </location>
</feature>